<dbReference type="PANTHER" id="PTHR30404:SF6">
    <property type="entry name" value="N-ACETYLMURAMOYL-L-ALANINE AMIDASE AMIB"/>
    <property type="match status" value="1"/>
</dbReference>
<dbReference type="SMART" id="SM00646">
    <property type="entry name" value="Ami_3"/>
    <property type="match status" value="1"/>
</dbReference>
<feature type="domain" description="MurNAc-LAA" evidence="7">
    <location>
        <begin position="211"/>
        <end position="367"/>
    </location>
</feature>
<evidence type="ECO:0000259" key="7">
    <source>
        <dbReference type="SMART" id="SM00646"/>
    </source>
</evidence>
<keyword evidence="5" id="KW-0961">Cell wall biogenesis/degradation</keyword>
<dbReference type="InterPro" id="IPR002508">
    <property type="entry name" value="MurNAc-LAA_cat"/>
</dbReference>
<proteinExistence type="inferred from homology"/>
<gene>
    <name evidence="8" type="ORF">W908_06810</name>
</gene>
<keyword evidence="9" id="KW-1185">Reference proteome</keyword>
<dbReference type="KEGG" id="tsn:W908_06810"/>
<evidence type="ECO:0000256" key="2">
    <source>
        <dbReference type="ARBA" id="ARBA00010860"/>
    </source>
</evidence>
<comment type="catalytic activity">
    <reaction evidence="1">
        <text>Hydrolyzes the link between N-acetylmuramoyl residues and L-amino acid residues in certain cell-wall glycopeptides.</text>
        <dbReference type="EC" id="3.5.1.28"/>
    </reaction>
</comment>
<dbReference type="STRING" id="1125411.W908_06810"/>
<dbReference type="RefSeq" id="WP_053820467.1">
    <property type="nucleotide sequence ID" value="NZ_CP006911.1"/>
</dbReference>
<dbReference type="GO" id="GO:0030288">
    <property type="term" value="C:outer membrane-bounded periplasmic space"/>
    <property type="evidence" value="ECO:0007669"/>
    <property type="project" value="TreeGrafter"/>
</dbReference>
<dbReference type="GO" id="GO:0009253">
    <property type="term" value="P:peptidoglycan catabolic process"/>
    <property type="evidence" value="ECO:0007669"/>
    <property type="project" value="InterPro"/>
</dbReference>
<dbReference type="InterPro" id="IPR050695">
    <property type="entry name" value="N-acetylmuramoyl_amidase_3"/>
</dbReference>
<evidence type="ECO:0000313" key="8">
    <source>
        <dbReference type="EMBL" id="ALE02265.1"/>
    </source>
</evidence>
<dbReference type="EMBL" id="CP006911">
    <property type="protein sequence ID" value="ALE02265.1"/>
    <property type="molecule type" value="Genomic_DNA"/>
</dbReference>
<name>A0A0M3T273_9GAMM</name>
<protein>
    <recommendedName>
        <fullName evidence="3">N-acetylmuramoyl-L-alanine amidase</fullName>
        <ecNumber evidence="3">3.5.1.28</ecNumber>
    </recommendedName>
</protein>
<keyword evidence="4" id="KW-0378">Hydrolase</keyword>
<evidence type="ECO:0000256" key="4">
    <source>
        <dbReference type="ARBA" id="ARBA00022801"/>
    </source>
</evidence>
<organism evidence="8 9">
    <name type="scientific">Candidatus Pseudothioglobus singularis PS1</name>
    <dbReference type="NCBI Taxonomy" id="1125411"/>
    <lineage>
        <taxon>Bacteria</taxon>
        <taxon>Pseudomonadati</taxon>
        <taxon>Pseudomonadota</taxon>
        <taxon>Gammaproteobacteria</taxon>
        <taxon>Candidatus Pseudothioglobaceae</taxon>
        <taxon>Candidatus Pseudothioglobus</taxon>
    </lineage>
</organism>
<evidence type="ECO:0000313" key="9">
    <source>
        <dbReference type="Proteomes" id="UP000068905"/>
    </source>
</evidence>
<dbReference type="PATRIC" id="fig|1125411.7.peg.1341"/>
<dbReference type="Gene3D" id="2.60.40.3500">
    <property type="match status" value="1"/>
</dbReference>
<dbReference type="EC" id="3.5.1.28" evidence="3"/>
<dbReference type="PANTHER" id="PTHR30404">
    <property type="entry name" value="N-ACETYLMURAMOYL-L-ALANINE AMIDASE"/>
    <property type="match status" value="1"/>
</dbReference>
<comment type="similarity">
    <text evidence="2">Belongs to the N-acetylmuramoyl-L-alanine amidase 3 family.</text>
</comment>
<dbReference type="GO" id="GO:0071555">
    <property type="term" value="P:cell wall organization"/>
    <property type="evidence" value="ECO:0007669"/>
    <property type="project" value="UniProtKB-KW"/>
</dbReference>
<feature type="chain" id="PRO_5005789487" description="N-acetylmuramoyl-L-alanine amidase" evidence="6">
    <location>
        <begin position="19"/>
        <end position="373"/>
    </location>
</feature>
<evidence type="ECO:0000256" key="5">
    <source>
        <dbReference type="ARBA" id="ARBA00023316"/>
    </source>
</evidence>
<dbReference type="Pfam" id="PF01520">
    <property type="entry name" value="Amidase_3"/>
    <property type="match status" value="1"/>
</dbReference>
<evidence type="ECO:0000256" key="1">
    <source>
        <dbReference type="ARBA" id="ARBA00001561"/>
    </source>
</evidence>
<reference evidence="8 9" key="1">
    <citation type="journal article" date="2015" name="Genome Announc.">
        <title>Genome Sequence of 'Candidatus Thioglobus singularis' Strain PS1, a Mixotroph from the SUP05 Clade of Marine Gammaproteobacteria.</title>
        <authorList>
            <person name="Marshall K.T."/>
            <person name="Morris R.M."/>
        </authorList>
    </citation>
    <scope>NUCLEOTIDE SEQUENCE [LARGE SCALE GENOMIC DNA]</scope>
    <source>
        <strain evidence="8 9">PS1</strain>
    </source>
</reference>
<evidence type="ECO:0000256" key="6">
    <source>
        <dbReference type="SAM" id="SignalP"/>
    </source>
</evidence>
<dbReference type="GO" id="GO:0008745">
    <property type="term" value="F:N-acetylmuramoyl-L-alanine amidase activity"/>
    <property type="evidence" value="ECO:0007669"/>
    <property type="project" value="UniProtKB-EC"/>
</dbReference>
<dbReference type="AlphaFoldDB" id="A0A0M3T273"/>
<evidence type="ECO:0000256" key="3">
    <source>
        <dbReference type="ARBA" id="ARBA00011901"/>
    </source>
</evidence>
<dbReference type="Gene3D" id="3.40.630.40">
    <property type="entry name" value="Zn-dependent exopeptidases"/>
    <property type="match status" value="1"/>
</dbReference>
<feature type="signal peptide" evidence="6">
    <location>
        <begin position="1"/>
        <end position="18"/>
    </location>
</feature>
<dbReference type="Proteomes" id="UP000068905">
    <property type="component" value="Chromosome"/>
</dbReference>
<keyword evidence="6" id="KW-0732">Signal</keyword>
<accession>A0A0M3T273</accession>
<sequence>MRYWISLFFIVYSAFSLADDKTTLYDFRYWSAPDHTRIVIDKEEDTLFNIKSFDDYLIISFDDAEVLSETFSNLFFKDSRIKKVRIKRDKETIKLIVHINNKFSTKHFTLKPNAKYKYHRLVVDVIDSELKITKKITKPEVVTPIQNQKIILVDAGHGGEDSGAIGKNRSKEKDVNLAIAKKLVAIINKNKNLKAVLTRSGDYYVPLTKRITIAQKEKATMFISIHADAVESPVAKGASVYILSEKGNNSKLAKQLETSQNVVDQFGGVESVIDSDQFLKNILKDFSRKDRDMQSFNLANEIIKQLEKIGPIHKKVPQKANFVVLKSPSIPSVLVETAFISNPTQEKRLTNSKQQTKIAQSIYQGILKYYSTL</sequence>
<dbReference type="SUPFAM" id="SSF53187">
    <property type="entry name" value="Zn-dependent exopeptidases"/>
    <property type="match status" value="1"/>
</dbReference>
<dbReference type="CDD" id="cd02696">
    <property type="entry name" value="MurNAc-LAA"/>
    <property type="match status" value="1"/>
</dbReference>
<dbReference type="OrthoDB" id="9806267at2"/>